<evidence type="ECO:0000256" key="5">
    <source>
        <dbReference type="ARBA" id="ARBA00022771"/>
    </source>
</evidence>
<feature type="compositionally biased region" description="Basic residues" evidence="13">
    <location>
        <begin position="239"/>
        <end position="249"/>
    </location>
</feature>
<feature type="region of interest" description="Disordered" evidence="13">
    <location>
        <begin position="1"/>
        <end position="28"/>
    </location>
</feature>
<dbReference type="SUPFAM" id="SSF57667">
    <property type="entry name" value="beta-beta-alpha zinc fingers"/>
    <property type="match status" value="2"/>
</dbReference>
<protein>
    <recommendedName>
        <fullName evidence="14">C2H2-type domain-containing protein</fullName>
    </recommendedName>
</protein>
<keyword evidence="10" id="KW-0539">Nucleus</keyword>
<keyword evidence="8" id="KW-0805">Transcription regulation</keyword>
<keyword evidence="6" id="KW-0862">Zinc</keyword>
<evidence type="ECO:0000313" key="16">
    <source>
        <dbReference type="Proteomes" id="UP000265200"/>
    </source>
</evidence>
<evidence type="ECO:0000313" key="15">
    <source>
        <dbReference type="Ensembl" id="ENSORLP00015033887.1"/>
    </source>
</evidence>
<keyword evidence="9" id="KW-0804">Transcription</keyword>
<evidence type="ECO:0000256" key="2">
    <source>
        <dbReference type="ARBA" id="ARBA00022491"/>
    </source>
</evidence>
<evidence type="ECO:0000256" key="10">
    <source>
        <dbReference type="ARBA" id="ARBA00023242"/>
    </source>
</evidence>
<organism evidence="15 16">
    <name type="scientific">Oryzias latipes</name>
    <name type="common">Japanese rice fish</name>
    <name type="synonym">Japanese killifish</name>
    <dbReference type="NCBI Taxonomy" id="8090"/>
    <lineage>
        <taxon>Eukaryota</taxon>
        <taxon>Metazoa</taxon>
        <taxon>Chordata</taxon>
        <taxon>Craniata</taxon>
        <taxon>Vertebrata</taxon>
        <taxon>Euteleostomi</taxon>
        <taxon>Actinopterygii</taxon>
        <taxon>Neopterygii</taxon>
        <taxon>Teleostei</taxon>
        <taxon>Neoteleostei</taxon>
        <taxon>Acanthomorphata</taxon>
        <taxon>Ovalentaria</taxon>
        <taxon>Atherinomorphae</taxon>
        <taxon>Beloniformes</taxon>
        <taxon>Adrianichthyidae</taxon>
        <taxon>Oryziinae</taxon>
        <taxon>Oryzias</taxon>
    </lineage>
</organism>
<sequence>ARASSSDASWTPPWRGVPGMSHWAEAPGKTQDTLERLRLSAGLGTSRGPPRGAGGSGWGEGSLGISAQLRPDFLSFFVCFSISSTLMDMESTASSGRSTPAMLSSHDGGVTAAASAVAGGKSLSYTCFWDECQLLFSSSPDLAEHIRASHVDRQRGGVFVCLWKGCKVYNTPSTSQSWLQRHMLSHSGDKPFKCVVGGCSATFASQGGLARHVPTHFSSQGSSKASSQGRTKEESPSKAGHKKRKLRNKYRRSLPRPHDFFDAQTMDAIRHRAICLNLATHIESLGNGNSVVFHSRVIARRKEASGKVKFLLHWTPEDILPDVWVNENDQLQMKTKVVHLSKLPPDTAVLLDPTLYRYICRPP</sequence>
<dbReference type="SMART" id="SM00355">
    <property type="entry name" value="ZnF_C2H2"/>
    <property type="match status" value="3"/>
</dbReference>
<dbReference type="Proteomes" id="UP000265200">
    <property type="component" value="Chromosome 23"/>
</dbReference>
<reference evidence="15" key="4">
    <citation type="submission" date="2025-09" db="UniProtKB">
        <authorList>
            <consortium name="Ensembl"/>
        </authorList>
    </citation>
    <scope>IDENTIFICATION</scope>
    <source>
        <strain evidence="15">HSOK</strain>
    </source>
</reference>
<dbReference type="InterPro" id="IPR013087">
    <property type="entry name" value="Znf_C2H2_type"/>
</dbReference>
<evidence type="ECO:0000256" key="1">
    <source>
        <dbReference type="ARBA" id="ARBA00004123"/>
    </source>
</evidence>
<keyword evidence="7" id="KW-0156">Chromatin regulator</keyword>
<keyword evidence="4" id="KW-0677">Repeat</keyword>
<evidence type="ECO:0000256" key="9">
    <source>
        <dbReference type="ARBA" id="ARBA00023163"/>
    </source>
</evidence>
<feature type="domain" description="C2H2-type" evidence="14">
    <location>
        <begin position="125"/>
        <end position="155"/>
    </location>
</feature>
<feature type="domain" description="C2H2-type" evidence="14">
    <location>
        <begin position="192"/>
        <end position="221"/>
    </location>
</feature>
<evidence type="ECO:0000256" key="3">
    <source>
        <dbReference type="ARBA" id="ARBA00022723"/>
    </source>
</evidence>
<dbReference type="PROSITE" id="PS00028">
    <property type="entry name" value="ZINC_FINGER_C2H2_1"/>
    <property type="match status" value="2"/>
</dbReference>
<evidence type="ECO:0000256" key="12">
    <source>
        <dbReference type="PROSITE-ProRule" id="PRU00042"/>
    </source>
</evidence>
<comment type="subcellular location">
    <subcellularLocation>
        <location evidence="1">Nucleus</location>
    </subcellularLocation>
</comment>
<keyword evidence="2" id="KW-0678">Repressor</keyword>
<keyword evidence="3" id="KW-0479">Metal-binding</keyword>
<dbReference type="InterPro" id="IPR059034">
    <property type="entry name" value="SH3_AEBP2_C"/>
</dbReference>
<feature type="compositionally biased region" description="Low complexity" evidence="13">
    <location>
        <begin position="218"/>
        <end position="229"/>
    </location>
</feature>
<accession>A0A3P9JNK4</accession>
<evidence type="ECO:0000256" key="7">
    <source>
        <dbReference type="ARBA" id="ARBA00022853"/>
    </source>
</evidence>
<proteinExistence type="inferred from homology"/>
<name>A0A3P9JNK4_ORYLA</name>
<keyword evidence="5 12" id="KW-0863">Zinc-finger</keyword>
<dbReference type="Ensembl" id="ENSORLT00015027212.1">
    <property type="protein sequence ID" value="ENSORLP00015033887.1"/>
    <property type="gene ID" value="ENSORLG00015019549.1"/>
</dbReference>
<dbReference type="Pfam" id="PF26014">
    <property type="entry name" value="SH3_AEBP2_C"/>
    <property type="match status" value="1"/>
</dbReference>
<evidence type="ECO:0000256" key="11">
    <source>
        <dbReference type="ARBA" id="ARBA00037930"/>
    </source>
</evidence>
<evidence type="ECO:0000259" key="14">
    <source>
        <dbReference type="PROSITE" id="PS50157"/>
    </source>
</evidence>
<dbReference type="GO" id="GO:0008270">
    <property type="term" value="F:zinc ion binding"/>
    <property type="evidence" value="ECO:0007669"/>
    <property type="project" value="UniProtKB-KW"/>
</dbReference>
<dbReference type="GO" id="GO:0006325">
    <property type="term" value="P:chromatin organization"/>
    <property type="evidence" value="ECO:0007669"/>
    <property type="project" value="UniProtKB-KW"/>
</dbReference>
<dbReference type="Gene3D" id="3.30.160.60">
    <property type="entry name" value="Classic Zinc Finger"/>
    <property type="match status" value="2"/>
</dbReference>
<evidence type="ECO:0000256" key="8">
    <source>
        <dbReference type="ARBA" id="ARBA00023015"/>
    </source>
</evidence>
<evidence type="ECO:0000256" key="6">
    <source>
        <dbReference type="ARBA" id="ARBA00022833"/>
    </source>
</evidence>
<reference key="1">
    <citation type="journal article" date="2007" name="Nature">
        <title>The medaka draft genome and insights into vertebrate genome evolution.</title>
        <authorList>
            <person name="Kasahara M."/>
            <person name="Naruse K."/>
            <person name="Sasaki S."/>
            <person name="Nakatani Y."/>
            <person name="Qu W."/>
            <person name="Ahsan B."/>
            <person name="Yamada T."/>
            <person name="Nagayasu Y."/>
            <person name="Doi K."/>
            <person name="Kasai Y."/>
            <person name="Jindo T."/>
            <person name="Kobayashi D."/>
            <person name="Shimada A."/>
            <person name="Toyoda A."/>
            <person name="Kuroki Y."/>
            <person name="Fujiyama A."/>
            <person name="Sasaki T."/>
            <person name="Shimizu A."/>
            <person name="Asakawa S."/>
            <person name="Shimizu N."/>
            <person name="Hashimoto S."/>
            <person name="Yang J."/>
            <person name="Lee Y."/>
            <person name="Matsushima K."/>
            <person name="Sugano S."/>
            <person name="Sakaizumi M."/>
            <person name="Narita T."/>
            <person name="Ohishi K."/>
            <person name="Haga S."/>
            <person name="Ohta F."/>
            <person name="Nomoto H."/>
            <person name="Nogata K."/>
            <person name="Morishita T."/>
            <person name="Endo T."/>
            <person name="Shin-I T."/>
            <person name="Takeda H."/>
            <person name="Morishita S."/>
            <person name="Kohara Y."/>
        </authorList>
    </citation>
    <scope>NUCLEOTIDE SEQUENCE [LARGE SCALE GENOMIC DNA]</scope>
    <source>
        <strain>Hd-rR</strain>
    </source>
</reference>
<dbReference type="InterPro" id="IPR036236">
    <property type="entry name" value="Znf_C2H2_sf"/>
</dbReference>
<dbReference type="PROSITE" id="PS50157">
    <property type="entry name" value="ZINC_FINGER_C2H2_2"/>
    <property type="match status" value="2"/>
</dbReference>
<dbReference type="PANTHER" id="PTHR46541">
    <property type="entry name" value="ZINC FINGER PROTEIN AEBP2"/>
    <property type="match status" value="1"/>
</dbReference>
<dbReference type="InterPro" id="IPR052130">
    <property type="entry name" value="AEBP2/jing_C2H2-ZnF"/>
</dbReference>
<dbReference type="AlphaFoldDB" id="A0A3P9JNK4"/>
<feature type="region of interest" description="Disordered" evidence="13">
    <location>
        <begin position="214"/>
        <end position="249"/>
    </location>
</feature>
<reference evidence="15" key="3">
    <citation type="submission" date="2025-08" db="UniProtKB">
        <authorList>
            <consortium name="Ensembl"/>
        </authorList>
    </citation>
    <scope>IDENTIFICATION</scope>
    <source>
        <strain evidence="15">HSOK</strain>
    </source>
</reference>
<dbReference type="PANTHER" id="PTHR46541:SF1">
    <property type="entry name" value="ZINC FINGER PROTEIN AEBP2"/>
    <property type="match status" value="1"/>
</dbReference>
<comment type="similarity">
    <text evidence="11">Belongs to the AEBP2/jing C2H2-type zinc-finger family.</text>
</comment>
<evidence type="ECO:0000256" key="4">
    <source>
        <dbReference type="ARBA" id="ARBA00022737"/>
    </source>
</evidence>
<reference evidence="15 16" key="2">
    <citation type="submission" date="2017-04" db="EMBL/GenBank/DDBJ databases">
        <title>CpG methylation of centromeres and impact of large insertions on vertebrate speciation.</title>
        <authorList>
            <person name="Ichikawa K."/>
            <person name="Yoshimura J."/>
            <person name="Morishita S."/>
        </authorList>
    </citation>
    <scope>NUCLEOTIDE SEQUENCE</scope>
    <source>
        <strain evidence="15 16">HSOK</strain>
    </source>
</reference>
<dbReference type="GO" id="GO:0005634">
    <property type="term" value="C:nucleus"/>
    <property type="evidence" value="ECO:0007669"/>
    <property type="project" value="UniProtKB-SubCell"/>
</dbReference>
<evidence type="ECO:0000256" key="13">
    <source>
        <dbReference type="SAM" id="MobiDB-lite"/>
    </source>
</evidence>